<gene>
    <name evidence="1" type="ORF">SO802_005607</name>
</gene>
<dbReference type="EMBL" id="JAZDWU010000002">
    <property type="protein sequence ID" value="KAL0010499.1"/>
    <property type="molecule type" value="Genomic_DNA"/>
</dbReference>
<dbReference type="AlphaFoldDB" id="A0AAW2DJZ7"/>
<dbReference type="PANTHER" id="PTHR46553">
    <property type="entry name" value="ADENINE NUCLEOTIDE ALPHA HYDROLASES-LIKE SUPERFAMILY PROTEIN"/>
    <property type="match status" value="1"/>
</dbReference>
<organism evidence="1 2">
    <name type="scientific">Lithocarpus litseifolius</name>
    <dbReference type="NCBI Taxonomy" id="425828"/>
    <lineage>
        <taxon>Eukaryota</taxon>
        <taxon>Viridiplantae</taxon>
        <taxon>Streptophyta</taxon>
        <taxon>Embryophyta</taxon>
        <taxon>Tracheophyta</taxon>
        <taxon>Spermatophyta</taxon>
        <taxon>Magnoliopsida</taxon>
        <taxon>eudicotyledons</taxon>
        <taxon>Gunneridae</taxon>
        <taxon>Pentapetalae</taxon>
        <taxon>rosids</taxon>
        <taxon>fabids</taxon>
        <taxon>Fagales</taxon>
        <taxon>Fagaceae</taxon>
        <taxon>Lithocarpus</taxon>
    </lineage>
</organism>
<dbReference type="PANTHER" id="PTHR46553:SF3">
    <property type="entry name" value="ADENINE NUCLEOTIDE ALPHA HYDROLASES-LIKE SUPERFAMILY PROTEIN"/>
    <property type="match status" value="1"/>
</dbReference>
<accession>A0AAW2DJZ7</accession>
<evidence type="ECO:0000313" key="1">
    <source>
        <dbReference type="EMBL" id="KAL0010499.1"/>
    </source>
</evidence>
<dbReference type="Proteomes" id="UP001459277">
    <property type="component" value="Unassembled WGS sequence"/>
</dbReference>
<proteinExistence type="predicted"/>
<protein>
    <submittedName>
        <fullName evidence="1">Uncharacterized protein</fullName>
    </submittedName>
</protein>
<keyword evidence="2" id="KW-1185">Reference proteome</keyword>
<evidence type="ECO:0000313" key="2">
    <source>
        <dbReference type="Proteomes" id="UP001459277"/>
    </source>
</evidence>
<name>A0AAW2DJZ7_9ROSI</name>
<sequence>MASKAKAVAEKQVMVEWTLDHFFAPYASDYPFKVLVHSKPTTFSAIGLPGPGAAKVLLLVDADLKKIATRVVEKARELCSTKLVCDFWLLIWCS</sequence>
<reference evidence="1 2" key="1">
    <citation type="submission" date="2024-01" db="EMBL/GenBank/DDBJ databases">
        <title>A telomere-to-telomere, gap-free genome of sweet tea (Lithocarpus litseifolius).</title>
        <authorList>
            <person name="Zhou J."/>
        </authorList>
    </citation>
    <scope>NUCLEOTIDE SEQUENCE [LARGE SCALE GENOMIC DNA]</scope>
    <source>
        <strain evidence="1">Zhou-2022a</strain>
        <tissue evidence="1">Leaf</tissue>
    </source>
</reference>
<comment type="caution">
    <text evidence="1">The sequence shown here is derived from an EMBL/GenBank/DDBJ whole genome shotgun (WGS) entry which is preliminary data.</text>
</comment>